<sequence length="133" mass="13783">MPFIDDALLWCPDNDGRLVGGLDLGTCIADDSTVTGTENLNPSIQSAVNPNNPQQSVGGGGVGGGVASAGNELNGAAARNVNVVVEPLCGGDSSDELFRSFSESNFEIESLLSDLATVEVKVENVHPPRTEQR</sequence>
<feature type="compositionally biased region" description="Gly residues" evidence="1">
    <location>
        <begin position="57"/>
        <end position="67"/>
    </location>
</feature>
<reference evidence="2" key="1">
    <citation type="submission" date="2025-08" db="UniProtKB">
        <authorList>
            <consortium name="RefSeq"/>
        </authorList>
    </citation>
    <scope>IDENTIFICATION</scope>
</reference>
<gene>
    <name evidence="2" type="primary">LOC108037975</name>
</gene>
<accession>A0A6P4DWU4</accession>
<dbReference type="OrthoDB" id="8196042at2759"/>
<feature type="non-terminal residue" evidence="2">
    <location>
        <position position="133"/>
    </location>
</feature>
<dbReference type="AlphaFoldDB" id="A0A6P4DWU4"/>
<proteinExistence type="predicted"/>
<dbReference type="RefSeq" id="XP_016970145.1">
    <property type="nucleotide sequence ID" value="XM_017114656.1"/>
</dbReference>
<protein>
    <submittedName>
        <fullName evidence="2">Ecdysone-induced protein 74EF-like</fullName>
    </submittedName>
</protein>
<feature type="region of interest" description="Disordered" evidence="1">
    <location>
        <begin position="47"/>
        <end position="71"/>
    </location>
</feature>
<name>A0A6P4DWU4_DRORH</name>
<evidence type="ECO:0000256" key="1">
    <source>
        <dbReference type="SAM" id="MobiDB-lite"/>
    </source>
</evidence>
<evidence type="ECO:0000313" key="2">
    <source>
        <dbReference type="RefSeq" id="XP_016970145.1"/>
    </source>
</evidence>
<organism evidence="2">
    <name type="scientific">Drosophila rhopaloa</name>
    <name type="common">Fruit fly</name>
    <dbReference type="NCBI Taxonomy" id="1041015"/>
    <lineage>
        <taxon>Eukaryota</taxon>
        <taxon>Metazoa</taxon>
        <taxon>Ecdysozoa</taxon>
        <taxon>Arthropoda</taxon>
        <taxon>Hexapoda</taxon>
        <taxon>Insecta</taxon>
        <taxon>Pterygota</taxon>
        <taxon>Neoptera</taxon>
        <taxon>Endopterygota</taxon>
        <taxon>Diptera</taxon>
        <taxon>Brachycera</taxon>
        <taxon>Muscomorpha</taxon>
        <taxon>Ephydroidea</taxon>
        <taxon>Drosophilidae</taxon>
        <taxon>Drosophila</taxon>
        <taxon>Sophophora</taxon>
    </lineage>
</organism>